<keyword evidence="2" id="KW-1185">Reference proteome</keyword>
<name>A0A327R3G2_9BACT</name>
<evidence type="ECO:0000313" key="2">
    <source>
        <dbReference type="Proteomes" id="UP000249547"/>
    </source>
</evidence>
<accession>A0A327R3G2</accession>
<sequence length="141" mass="16232">MLKSLFVVFLIVGITTTLTSFQAKKPTIKVCSFKKEYDTSSRWWKDSKVDCEKWTLTADKIAYLLLNMKQMDGPTLHDLYNTWPCSYVGTVLVNGNEMQFELNAGSWAYLKPKGKGWVLYGYFKKDAKKYFVEGQAPLSEE</sequence>
<dbReference type="RefSeq" id="WP_111596570.1">
    <property type="nucleotide sequence ID" value="NZ_QLLL01000002.1"/>
</dbReference>
<gene>
    <name evidence="1" type="ORF">LX64_01068</name>
</gene>
<reference evidence="1 2" key="1">
    <citation type="submission" date="2018-06" db="EMBL/GenBank/DDBJ databases">
        <title>Genomic Encyclopedia of Archaeal and Bacterial Type Strains, Phase II (KMG-II): from individual species to whole genera.</title>
        <authorList>
            <person name="Goeker M."/>
        </authorList>
    </citation>
    <scope>NUCLEOTIDE SEQUENCE [LARGE SCALE GENOMIC DNA]</scope>
    <source>
        <strain evidence="1 2">DSM 23857</strain>
    </source>
</reference>
<protein>
    <submittedName>
        <fullName evidence="1">Uncharacterized protein</fullName>
    </submittedName>
</protein>
<organism evidence="1 2">
    <name type="scientific">Chitinophaga skermanii</name>
    <dbReference type="NCBI Taxonomy" id="331697"/>
    <lineage>
        <taxon>Bacteria</taxon>
        <taxon>Pseudomonadati</taxon>
        <taxon>Bacteroidota</taxon>
        <taxon>Chitinophagia</taxon>
        <taxon>Chitinophagales</taxon>
        <taxon>Chitinophagaceae</taxon>
        <taxon>Chitinophaga</taxon>
    </lineage>
</organism>
<dbReference type="OrthoDB" id="679399at2"/>
<dbReference type="Proteomes" id="UP000249547">
    <property type="component" value="Unassembled WGS sequence"/>
</dbReference>
<evidence type="ECO:0000313" key="1">
    <source>
        <dbReference type="EMBL" id="RAJ08417.1"/>
    </source>
</evidence>
<proteinExistence type="predicted"/>
<comment type="caution">
    <text evidence="1">The sequence shown here is derived from an EMBL/GenBank/DDBJ whole genome shotgun (WGS) entry which is preliminary data.</text>
</comment>
<dbReference type="AlphaFoldDB" id="A0A327R3G2"/>
<dbReference type="EMBL" id="QLLL01000002">
    <property type="protein sequence ID" value="RAJ08417.1"/>
    <property type="molecule type" value="Genomic_DNA"/>
</dbReference>